<dbReference type="EMBL" id="JAROBZ020000001">
    <property type="protein sequence ID" value="MFB3167762.1"/>
    <property type="molecule type" value="Genomic_DNA"/>
</dbReference>
<sequence>MEKKSKLFLVLCLHRSGSSATAGVMHLLGIHMGDRLLQATKHNQKGHYENIDFLQLNQEILKSVRSTWNKPPSQELIAKTKFPLAKIQAFIDKNKKPFWGLKDPRTLLTFELWKPYLEEASDITYVFVHRPFDASVQSLANRDRNTIGAANQILIPYLKNLYHYRHNYSLPPENIIDVYYEDFINNPEPFVRKLNEKIGNPHDYRLMEVESFLDKRLKTF</sequence>
<dbReference type="SUPFAM" id="SSF52540">
    <property type="entry name" value="P-loop containing nucleoside triphosphate hydrolases"/>
    <property type="match status" value="1"/>
</dbReference>
<dbReference type="RefSeq" id="WP_306074150.1">
    <property type="nucleotide sequence ID" value="NZ_JAROBZ020000001.1"/>
</dbReference>
<dbReference type="Gene3D" id="3.40.50.300">
    <property type="entry name" value="P-loop containing nucleotide triphosphate hydrolases"/>
    <property type="match status" value="1"/>
</dbReference>
<dbReference type="Proteomes" id="UP001241748">
    <property type="component" value="Unassembled WGS sequence"/>
</dbReference>
<protein>
    <submittedName>
        <fullName evidence="1">Sulfotransferase</fullName>
    </submittedName>
</protein>
<name>A0ABV4YSC0_9BACI</name>
<evidence type="ECO:0000313" key="1">
    <source>
        <dbReference type="EMBL" id="MFB3167762.1"/>
    </source>
</evidence>
<dbReference type="Pfam" id="PF13469">
    <property type="entry name" value="Sulfotransfer_3"/>
    <property type="match status" value="1"/>
</dbReference>
<comment type="caution">
    <text evidence="1">The sequence shown here is derived from an EMBL/GenBank/DDBJ whole genome shotgun (WGS) entry which is preliminary data.</text>
</comment>
<keyword evidence="2" id="KW-1185">Reference proteome</keyword>
<gene>
    <name evidence="1" type="ORF">P5G62_011665</name>
</gene>
<proteinExistence type="predicted"/>
<reference evidence="1 2" key="1">
    <citation type="submission" date="2024-05" db="EMBL/GenBank/DDBJ databases">
        <authorList>
            <person name="Venkateswaran K."/>
        </authorList>
    </citation>
    <scope>NUCLEOTIDE SEQUENCE [LARGE SCALE GENOMIC DNA]</scope>
    <source>
        <strain evidence="1 2">179-C4-2-HS</strain>
    </source>
</reference>
<accession>A0ABV4YSC0</accession>
<dbReference type="InterPro" id="IPR027417">
    <property type="entry name" value="P-loop_NTPase"/>
</dbReference>
<evidence type="ECO:0000313" key="2">
    <source>
        <dbReference type="Proteomes" id="UP001241748"/>
    </source>
</evidence>
<organism evidence="1 2">
    <name type="scientific">Neobacillus driksii</name>
    <dbReference type="NCBI Taxonomy" id="3035913"/>
    <lineage>
        <taxon>Bacteria</taxon>
        <taxon>Bacillati</taxon>
        <taxon>Bacillota</taxon>
        <taxon>Bacilli</taxon>
        <taxon>Bacillales</taxon>
        <taxon>Bacillaceae</taxon>
        <taxon>Neobacillus</taxon>
    </lineage>
</organism>